<gene>
    <name evidence="4" type="ORF">ACFOJE_16845</name>
</gene>
<comment type="caution">
    <text evidence="4">The sequence shown here is derived from an EMBL/GenBank/DDBJ whole genome shotgun (WGS) entry which is preliminary data.</text>
</comment>
<feature type="chain" id="PRO_5045612639" evidence="2">
    <location>
        <begin position="25"/>
        <end position="391"/>
    </location>
</feature>
<feature type="region of interest" description="Disordered" evidence="1">
    <location>
        <begin position="168"/>
        <end position="198"/>
    </location>
</feature>
<feature type="compositionally biased region" description="Low complexity" evidence="1">
    <location>
        <begin position="172"/>
        <end position="198"/>
    </location>
</feature>
<organism evidence="4 5">
    <name type="scientific">Azotobacter bryophylli</name>
    <dbReference type="NCBI Taxonomy" id="1986537"/>
    <lineage>
        <taxon>Bacteria</taxon>
        <taxon>Pseudomonadati</taxon>
        <taxon>Pseudomonadota</taxon>
        <taxon>Gammaproteobacteria</taxon>
        <taxon>Pseudomonadales</taxon>
        <taxon>Pseudomonadaceae</taxon>
        <taxon>Azotobacter</taxon>
    </lineage>
</organism>
<evidence type="ECO:0000256" key="1">
    <source>
        <dbReference type="SAM" id="MobiDB-lite"/>
    </source>
</evidence>
<dbReference type="Pfam" id="PF10671">
    <property type="entry name" value="TcpQ"/>
    <property type="match status" value="1"/>
</dbReference>
<evidence type="ECO:0000313" key="5">
    <source>
        <dbReference type="Proteomes" id="UP001595457"/>
    </source>
</evidence>
<dbReference type="NCBIfam" id="TIGR03748">
    <property type="entry name" value="conj_PilL"/>
    <property type="match status" value="1"/>
</dbReference>
<feature type="region of interest" description="Disordered" evidence="1">
    <location>
        <begin position="26"/>
        <end position="49"/>
    </location>
</feature>
<dbReference type="Proteomes" id="UP001595457">
    <property type="component" value="Unassembled WGS sequence"/>
</dbReference>
<evidence type="ECO:0000259" key="3">
    <source>
        <dbReference type="Pfam" id="PF10671"/>
    </source>
</evidence>
<dbReference type="PROSITE" id="PS51257">
    <property type="entry name" value="PROKAR_LIPOPROTEIN"/>
    <property type="match status" value="1"/>
</dbReference>
<feature type="domain" description="Toxin co-regulated pilus biosynthesis protein Q C-terminal" evidence="3">
    <location>
        <begin position="308"/>
        <end position="386"/>
    </location>
</feature>
<dbReference type="RefSeq" id="WP_377815794.1">
    <property type="nucleotide sequence ID" value="NZ_JBHRSJ010000034.1"/>
</dbReference>
<sequence>MIRQFTTHSSLLLLLVGLVSCTHAPSKPSLDSSRNPELLSPDLYPSGAPSEREVRYGRYTLVNTAPGIEQRDLMAQIIDINIPANLRPTVRDAMQYVLNRSGYSLCGPETPHVNILFTRPLPAAQYKIGPMSLRNTLQVLAGPAWQVKVDEVMRNVCFVLRPGYQLPDPPRSALATLPPATAPATSPAPTPTKSTPTAVVTTAVPSAKPLVASKTTAGTSGGQTPAAPVSRATAAKPAPAQTSISAPAPEAAKTTVAATPQQEPAKALRPTAPASPVAQRPATSLPGKPVSNPPATSALPLRAPLKPVWEARVGSTLRESVEAWARSADYRVIWECDDLDYAIEAPLRFSGSFAEAVTEIFPLWDNARRSFLVDGNPDQRIVHVSERKKKK</sequence>
<reference evidence="5" key="1">
    <citation type="journal article" date="2019" name="Int. J. Syst. Evol. Microbiol.">
        <title>The Global Catalogue of Microorganisms (GCM) 10K type strain sequencing project: providing services to taxonomists for standard genome sequencing and annotation.</title>
        <authorList>
            <consortium name="The Broad Institute Genomics Platform"/>
            <consortium name="The Broad Institute Genome Sequencing Center for Infectious Disease"/>
            <person name="Wu L."/>
            <person name="Ma J."/>
        </authorList>
    </citation>
    <scope>NUCLEOTIDE SEQUENCE [LARGE SCALE GENOMIC DNA]</scope>
    <source>
        <strain evidence="5">KCTC 62195</strain>
    </source>
</reference>
<accession>A0ABV7AZC5</accession>
<dbReference type="InterPro" id="IPR018927">
    <property type="entry name" value="Pilus_synth_Q_C"/>
</dbReference>
<dbReference type="InterPro" id="IPR022260">
    <property type="entry name" value="Integr_conj_element_PilL"/>
</dbReference>
<protein>
    <submittedName>
        <fullName evidence="4">TcpQ domain-containing protein</fullName>
    </submittedName>
</protein>
<evidence type="ECO:0000256" key="2">
    <source>
        <dbReference type="SAM" id="SignalP"/>
    </source>
</evidence>
<feature type="region of interest" description="Disordered" evidence="1">
    <location>
        <begin position="211"/>
        <end position="300"/>
    </location>
</feature>
<evidence type="ECO:0000313" key="4">
    <source>
        <dbReference type="EMBL" id="MFC2973872.1"/>
    </source>
</evidence>
<dbReference type="EMBL" id="JBHRSJ010000034">
    <property type="protein sequence ID" value="MFC2973872.1"/>
    <property type="molecule type" value="Genomic_DNA"/>
</dbReference>
<feature type="signal peptide" evidence="2">
    <location>
        <begin position="1"/>
        <end position="24"/>
    </location>
</feature>
<proteinExistence type="predicted"/>
<keyword evidence="2" id="KW-0732">Signal</keyword>
<name>A0ABV7AZC5_9GAMM</name>
<keyword evidence="5" id="KW-1185">Reference proteome</keyword>